<comment type="caution">
    <text evidence="3">The sequence shown here is derived from an EMBL/GenBank/DDBJ whole genome shotgun (WGS) entry which is preliminary data.</text>
</comment>
<reference evidence="5 6" key="1">
    <citation type="submission" date="2024-10" db="EMBL/GenBank/DDBJ databases">
        <authorList>
            <person name="Riesco R."/>
        </authorList>
    </citation>
    <scope>NUCLEOTIDE SEQUENCE [LARGE SCALE GENOMIC DNA]</scope>
    <source>
        <strain evidence="4 5">NCIMB 15448</strain>
        <strain evidence="3 6">NCIMB 15450</strain>
    </source>
</reference>
<dbReference type="InterPro" id="IPR006680">
    <property type="entry name" value="Amidohydro-rel"/>
</dbReference>
<dbReference type="SUPFAM" id="SSF51338">
    <property type="entry name" value="Composite domain of metallo-dependent hydrolases"/>
    <property type="match status" value="1"/>
</dbReference>
<feature type="domain" description="Amidohydrolase-related" evidence="2">
    <location>
        <begin position="63"/>
        <end position="399"/>
    </location>
</feature>
<evidence type="ECO:0000313" key="3">
    <source>
        <dbReference type="EMBL" id="MFH5230228.1"/>
    </source>
</evidence>
<gene>
    <name evidence="4" type="ORF">ACHIPV_30120</name>
    <name evidence="3" type="ORF">ACHIRB_16820</name>
</gene>
<evidence type="ECO:0000256" key="1">
    <source>
        <dbReference type="ARBA" id="ARBA00022801"/>
    </source>
</evidence>
<dbReference type="Gene3D" id="2.30.40.10">
    <property type="entry name" value="Urease, subunit C, domain 1"/>
    <property type="match status" value="1"/>
</dbReference>
<dbReference type="Gene3D" id="3.20.20.140">
    <property type="entry name" value="Metal-dependent hydrolases"/>
    <property type="match status" value="1"/>
</dbReference>
<evidence type="ECO:0000313" key="4">
    <source>
        <dbReference type="EMBL" id="MFH5246075.1"/>
    </source>
</evidence>
<dbReference type="PANTHER" id="PTHR43794:SF11">
    <property type="entry name" value="AMIDOHYDROLASE-RELATED DOMAIN-CONTAINING PROTEIN"/>
    <property type="match status" value="1"/>
</dbReference>
<dbReference type="EMBL" id="JBIMSP010000145">
    <property type="protein sequence ID" value="MFH5246075.1"/>
    <property type="molecule type" value="Genomic_DNA"/>
</dbReference>
<dbReference type="InterPro" id="IPR050287">
    <property type="entry name" value="MTA/SAH_deaminase"/>
</dbReference>
<evidence type="ECO:0000313" key="5">
    <source>
        <dbReference type="Proteomes" id="UP001609176"/>
    </source>
</evidence>
<sequence length="406" mass="41399">MPASQSCDIVITGADILALESPTGHLAGHSIAIADGVIVAVDPAPDVESAWAPRRRVDAAGCVVCPGFVDAHVHFGAFLGAARNYSAARTEGMFSGGGRPETVIPAIVGMLAAPIPDALVSAVVATVMASMLRAGFTSVVDAGSPGVLGVATAARSVGIRAAVGPSVADQWHTAAGELVRQADTATVLDAARNVIESIDGMADGRIRAALSGIDPLACSDDLLGGISELASAYDIPTHLHAYVTPEAVRAQDRAEGRTTTARLLDSGILDARCTLMHAGAVTDDDVSEFVRTGVTVNHNPGGNAVLGFGIASGQTVPRLLEAGVPIVLGSDLAPLTVSTPFETMRAALIVQRETAGSDMALTLEQVLTMATNSGVSTGRPSQIGRITVGQLADLTIVSTTRHIILE</sequence>
<name>A0ABW7K771_9NOCA</name>
<dbReference type="RefSeq" id="WP_395126736.1">
    <property type="nucleotide sequence ID" value="NZ_JBIMSN010000068.1"/>
</dbReference>
<evidence type="ECO:0000259" key="2">
    <source>
        <dbReference type="Pfam" id="PF01979"/>
    </source>
</evidence>
<keyword evidence="1" id="KW-0378">Hydrolase</keyword>
<keyword evidence="6" id="KW-1185">Reference proteome</keyword>
<dbReference type="PANTHER" id="PTHR43794">
    <property type="entry name" value="AMINOHYDROLASE SSNA-RELATED"/>
    <property type="match status" value="1"/>
</dbReference>
<dbReference type="SUPFAM" id="SSF51556">
    <property type="entry name" value="Metallo-dependent hydrolases"/>
    <property type="match status" value="1"/>
</dbReference>
<dbReference type="EMBL" id="JBIMSN010000068">
    <property type="protein sequence ID" value="MFH5230228.1"/>
    <property type="molecule type" value="Genomic_DNA"/>
</dbReference>
<dbReference type="InterPro" id="IPR032466">
    <property type="entry name" value="Metal_Hydrolase"/>
</dbReference>
<dbReference type="Proteomes" id="UP001609176">
    <property type="component" value="Unassembled WGS sequence"/>
</dbReference>
<dbReference type="Pfam" id="PF01979">
    <property type="entry name" value="Amidohydro_1"/>
    <property type="match status" value="1"/>
</dbReference>
<protein>
    <submittedName>
        <fullName evidence="3">Amidohydrolase family protein</fullName>
    </submittedName>
</protein>
<proteinExistence type="predicted"/>
<dbReference type="Proteomes" id="UP001609219">
    <property type="component" value="Unassembled WGS sequence"/>
</dbReference>
<accession>A0ABW7K771</accession>
<dbReference type="InterPro" id="IPR011059">
    <property type="entry name" value="Metal-dep_hydrolase_composite"/>
</dbReference>
<evidence type="ECO:0000313" key="6">
    <source>
        <dbReference type="Proteomes" id="UP001609219"/>
    </source>
</evidence>
<organism evidence="3 6">
    <name type="scientific">Antrihabitans spumae</name>
    <dbReference type="NCBI Taxonomy" id="3373370"/>
    <lineage>
        <taxon>Bacteria</taxon>
        <taxon>Bacillati</taxon>
        <taxon>Actinomycetota</taxon>
        <taxon>Actinomycetes</taxon>
        <taxon>Mycobacteriales</taxon>
        <taxon>Nocardiaceae</taxon>
        <taxon>Antrihabitans</taxon>
    </lineage>
</organism>